<organism evidence="1 2">
    <name type="scientific">Sphingobacterium thalpophilum</name>
    <dbReference type="NCBI Taxonomy" id="259"/>
    <lineage>
        <taxon>Bacteria</taxon>
        <taxon>Pseudomonadati</taxon>
        <taxon>Bacteroidota</taxon>
        <taxon>Sphingobacteriia</taxon>
        <taxon>Sphingobacteriales</taxon>
        <taxon>Sphingobacteriaceae</taxon>
        <taxon>Sphingobacterium</taxon>
    </lineage>
</organism>
<sequence>MLANSDQEMLYQSIPQMERYFRLITERAYIRSQQRLVETLNMQAKERYEQFCKHYPDLIRSLPKKHIASYIGVTPEFLSTIV</sequence>
<name>A0A4U9VWM3_9SPHI</name>
<dbReference type="AlphaFoldDB" id="A0A4U9VWM3"/>
<dbReference type="EMBL" id="LR590484">
    <property type="protein sequence ID" value="VTR51083.1"/>
    <property type="molecule type" value="Genomic_DNA"/>
</dbReference>
<protein>
    <recommendedName>
        <fullName evidence="3">Cyclic nucleotide-binding domain</fullName>
    </recommendedName>
</protein>
<evidence type="ECO:0000313" key="2">
    <source>
        <dbReference type="Proteomes" id="UP000308196"/>
    </source>
</evidence>
<proteinExistence type="predicted"/>
<dbReference type="KEGG" id="stha:NCTC11429_04261"/>
<dbReference type="Proteomes" id="UP000308196">
    <property type="component" value="Chromosome"/>
</dbReference>
<reference evidence="1 2" key="1">
    <citation type="submission" date="2019-05" db="EMBL/GenBank/DDBJ databases">
        <authorList>
            <consortium name="Pathogen Informatics"/>
        </authorList>
    </citation>
    <scope>NUCLEOTIDE SEQUENCE [LARGE SCALE GENOMIC DNA]</scope>
    <source>
        <strain evidence="1 2">NCTC11429</strain>
    </source>
</reference>
<evidence type="ECO:0008006" key="3">
    <source>
        <dbReference type="Google" id="ProtNLM"/>
    </source>
</evidence>
<accession>A0A4U9VWM3</accession>
<gene>
    <name evidence="1" type="ORF">NCTC11429_04261</name>
</gene>
<evidence type="ECO:0000313" key="1">
    <source>
        <dbReference type="EMBL" id="VTR51083.1"/>
    </source>
</evidence>